<evidence type="ECO:0000256" key="1">
    <source>
        <dbReference type="SAM" id="SignalP"/>
    </source>
</evidence>
<accession>A0ABV8TXC8</accession>
<dbReference type="EMBL" id="JBHSDK010000013">
    <property type="protein sequence ID" value="MFC4335424.1"/>
    <property type="molecule type" value="Genomic_DNA"/>
</dbReference>
<organism evidence="2 3">
    <name type="scientific">Salininema proteolyticum</name>
    <dbReference type="NCBI Taxonomy" id="1607685"/>
    <lineage>
        <taxon>Bacteria</taxon>
        <taxon>Bacillati</taxon>
        <taxon>Actinomycetota</taxon>
        <taxon>Actinomycetes</taxon>
        <taxon>Glycomycetales</taxon>
        <taxon>Glycomycetaceae</taxon>
        <taxon>Salininema</taxon>
    </lineage>
</organism>
<evidence type="ECO:0008006" key="4">
    <source>
        <dbReference type="Google" id="ProtNLM"/>
    </source>
</evidence>
<feature type="signal peptide" evidence="1">
    <location>
        <begin position="1"/>
        <end position="20"/>
    </location>
</feature>
<dbReference type="InterPro" id="IPR006311">
    <property type="entry name" value="TAT_signal"/>
</dbReference>
<keyword evidence="3" id="KW-1185">Reference proteome</keyword>
<sequence length="150" mass="15691">MNKFRKTLISLAGVAGLALAAVPASSQAAAANANPCGSSFVEVASESKSANGLTATLKVYWSDAYNQNCSVFYKTNDNDSMSPMGTLIRPTGGTVADPGGKDSGWFYSYAGPAYTDKNINMDGKCVDAHGSIFGHDEPMLEIYMPKVACG</sequence>
<dbReference type="PROSITE" id="PS51318">
    <property type="entry name" value="TAT"/>
    <property type="match status" value="1"/>
</dbReference>
<comment type="caution">
    <text evidence="2">The sequence shown here is derived from an EMBL/GenBank/DDBJ whole genome shotgun (WGS) entry which is preliminary data.</text>
</comment>
<protein>
    <recommendedName>
        <fullName evidence="4">Spore-associated protein A</fullName>
    </recommendedName>
</protein>
<evidence type="ECO:0000313" key="2">
    <source>
        <dbReference type="EMBL" id="MFC4335424.1"/>
    </source>
</evidence>
<keyword evidence="1" id="KW-0732">Signal</keyword>
<gene>
    <name evidence="2" type="ORF">ACFPET_09465</name>
</gene>
<reference evidence="3" key="1">
    <citation type="journal article" date="2019" name="Int. J. Syst. Evol. Microbiol.">
        <title>The Global Catalogue of Microorganisms (GCM) 10K type strain sequencing project: providing services to taxonomists for standard genome sequencing and annotation.</title>
        <authorList>
            <consortium name="The Broad Institute Genomics Platform"/>
            <consortium name="The Broad Institute Genome Sequencing Center for Infectious Disease"/>
            <person name="Wu L."/>
            <person name="Ma J."/>
        </authorList>
    </citation>
    <scope>NUCLEOTIDE SEQUENCE [LARGE SCALE GENOMIC DNA]</scope>
    <source>
        <strain evidence="3">IBRC-M 10908</strain>
    </source>
</reference>
<proteinExistence type="predicted"/>
<name>A0ABV8TXC8_9ACTN</name>
<feature type="chain" id="PRO_5046280437" description="Spore-associated protein A" evidence="1">
    <location>
        <begin position="21"/>
        <end position="150"/>
    </location>
</feature>
<dbReference type="Proteomes" id="UP001595823">
    <property type="component" value="Unassembled WGS sequence"/>
</dbReference>
<evidence type="ECO:0000313" key="3">
    <source>
        <dbReference type="Proteomes" id="UP001595823"/>
    </source>
</evidence>
<dbReference type="RefSeq" id="WP_380620236.1">
    <property type="nucleotide sequence ID" value="NZ_JBHSDK010000013.1"/>
</dbReference>